<dbReference type="InterPro" id="IPR003362">
    <property type="entry name" value="Bact_transf"/>
</dbReference>
<dbReference type="RefSeq" id="WP_229533601.1">
    <property type="nucleotide sequence ID" value="NZ_JAJHJB010000002.1"/>
</dbReference>
<feature type="domain" description="Bacterial sugar transferase" evidence="3">
    <location>
        <begin position="3"/>
        <end position="180"/>
    </location>
</feature>
<dbReference type="Pfam" id="PF02397">
    <property type="entry name" value="Bac_transf"/>
    <property type="match status" value="1"/>
</dbReference>
<gene>
    <name evidence="4" type="ORF">LMF89_01730</name>
</gene>
<keyword evidence="2" id="KW-1133">Transmembrane helix</keyword>
<sequence>MLKRGIDILVAGAALLILSPVLILVMILVYLDSGGPIFFVQRRVGADDQEFDMYKFRTMVVGTPNVATDKLTNSAMYVTGVGQYLRKYSMDELPQLWNILSGDMSIVGPRPALYNQYTLREMRKQHNISSMRPGLTGWAQINGRDNIGLEEKVKLDLYYFKNLSTRFDLYIIVRTAMSVVCDPSK</sequence>
<keyword evidence="4" id="KW-0808">Transferase</keyword>
<evidence type="ECO:0000313" key="4">
    <source>
        <dbReference type="EMBL" id="MCC5464080.1"/>
    </source>
</evidence>
<keyword evidence="5" id="KW-1185">Reference proteome</keyword>
<dbReference type="PANTHER" id="PTHR30576:SF10">
    <property type="entry name" value="SLL5057 PROTEIN"/>
    <property type="match status" value="1"/>
</dbReference>
<dbReference type="EMBL" id="JAJHJB010000002">
    <property type="protein sequence ID" value="MCC5464080.1"/>
    <property type="molecule type" value="Genomic_DNA"/>
</dbReference>
<accession>A0ABS8HLZ9</accession>
<organism evidence="4 5">
    <name type="scientific">Pelosinus baikalensis</name>
    <dbReference type="NCBI Taxonomy" id="2892015"/>
    <lineage>
        <taxon>Bacteria</taxon>
        <taxon>Bacillati</taxon>
        <taxon>Bacillota</taxon>
        <taxon>Negativicutes</taxon>
        <taxon>Selenomonadales</taxon>
        <taxon>Sporomusaceae</taxon>
        <taxon>Pelosinus</taxon>
    </lineage>
</organism>
<evidence type="ECO:0000313" key="5">
    <source>
        <dbReference type="Proteomes" id="UP001165492"/>
    </source>
</evidence>
<evidence type="ECO:0000256" key="2">
    <source>
        <dbReference type="SAM" id="Phobius"/>
    </source>
</evidence>
<keyword evidence="2" id="KW-0472">Membrane</keyword>
<proteinExistence type="inferred from homology"/>
<dbReference type="GO" id="GO:0016740">
    <property type="term" value="F:transferase activity"/>
    <property type="evidence" value="ECO:0007669"/>
    <property type="project" value="UniProtKB-KW"/>
</dbReference>
<keyword evidence="2" id="KW-0812">Transmembrane</keyword>
<evidence type="ECO:0000256" key="1">
    <source>
        <dbReference type="ARBA" id="ARBA00006464"/>
    </source>
</evidence>
<comment type="similarity">
    <text evidence="1">Belongs to the bacterial sugar transferase family.</text>
</comment>
<feature type="transmembrane region" description="Helical" evidence="2">
    <location>
        <begin position="7"/>
        <end position="31"/>
    </location>
</feature>
<dbReference type="PANTHER" id="PTHR30576">
    <property type="entry name" value="COLANIC BIOSYNTHESIS UDP-GLUCOSE LIPID CARRIER TRANSFERASE"/>
    <property type="match status" value="1"/>
</dbReference>
<reference evidence="4" key="1">
    <citation type="submission" date="2021-11" db="EMBL/GenBank/DDBJ databases">
        <title>Description of a new species Pelosinus isolated from the bottom sediments of Lake Baikal.</title>
        <authorList>
            <person name="Zakharyuk A."/>
        </authorList>
    </citation>
    <scope>NUCLEOTIDE SEQUENCE</scope>
    <source>
        <strain evidence="4">Bkl1</strain>
    </source>
</reference>
<comment type="caution">
    <text evidence="4">The sequence shown here is derived from an EMBL/GenBank/DDBJ whole genome shotgun (WGS) entry which is preliminary data.</text>
</comment>
<protein>
    <submittedName>
        <fullName evidence="4">Sugar transferase</fullName>
    </submittedName>
</protein>
<name>A0ABS8HLZ9_9FIRM</name>
<dbReference type="Proteomes" id="UP001165492">
    <property type="component" value="Unassembled WGS sequence"/>
</dbReference>
<evidence type="ECO:0000259" key="3">
    <source>
        <dbReference type="Pfam" id="PF02397"/>
    </source>
</evidence>